<dbReference type="InterPro" id="IPR013780">
    <property type="entry name" value="Glyco_hydro_b"/>
</dbReference>
<keyword evidence="8" id="KW-0732">Signal</keyword>
<evidence type="ECO:0000313" key="11">
    <source>
        <dbReference type="Proteomes" id="UP000609726"/>
    </source>
</evidence>
<feature type="chain" id="PRO_5046089354" description="non-reducing end alpha-L-arabinofuranosidase" evidence="8">
    <location>
        <begin position="24"/>
        <end position="516"/>
    </location>
</feature>
<organism evidence="10 11">
    <name type="scientific">Massilia mucilaginosa</name>
    <dbReference type="NCBI Taxonomy" id="2609282"/>
    <lineage>
        <taxon>Bacteria</taxon>
        <taxon>Pseudomonadati</taxon>
        <taxon>Pseudomonadota</taxon>
        <taxon>Betaproteobacteria</taxon>
        <taxon>Burkholderiales</taxon>
        <taxon>Oxalobacteraceae</taxon>
        <taxon>Telluria group</taxon>
        <taxon>Massilia</taxon>
    </lineage>
</organism>
<reference evidence="10 11" key="1">
    <citation type="submission" date="2019-10" db="EMBL/GenBank/DDBJ databases">
        <title>Taxonomy of Antarctic Massilia spp.: description of Massilia rubra sp. nov., Massilia aquatica sp. nov., Massilia mucilaginosa sp. nov., Massilia frigida sp. nov. isolated from streams, lakes and regoliths.</title>
        <authorList>
            <person name="Holochova P."/>
            <person name="Sedlacek I."/>
            <person name="Kralova S."/>
            <person name="Maslanova I."/>
            <person name="Busse H.-J."/>
            <person name="Stankova E."/>
            <person name="Vrbovska V."/>
            <person name="Kovarovic V."/>
            <person name="Bartak M."/>
            <person name="Svec P."/>
            <person name="Pantucek R."/>
        </authorList>
    </citation>
    <scope>NUCLEOTIDE SEQUENCE [LARGE SCALE GENOMIC DNA]</scope>
    <source>
        <strain evidence="10 11">CCM 8733</strain>
    </source>
</reference>
<sequence length="516" mass="56014">MNIIQRSIAAISLLTVSAWPAFAAVNVTIDAGKPGPVINKNVYGQFAEHLGTGIYEGMYVGPGSKIPNTKGWRNDVVGALKQLHVPLVRWPGGCFADEYHWKDGIGPRAKRPVKVNTNWGGVEESNAVGTHEFFDLVDLLGAHAYVNGNLGSGTVQEMADWVEYMTSDSKSSLANLRRKNGRDKPFKVAYFAIGNEAWGCGGNMTPEHYTNLYKNYETMLKAPKESRPLMIASGGNDHDTKWTDVISKNAKAQTSAISFHYYTIPTGKWEGKGAATGFAEPHWISTLANTLKIDSMIKNNIAVLDKNDPEKKIGLYVDEWGTWYDVETGTTPGFLFQQNTLRDAVVAALNFNIFHQHADRVHMTNIAQMVNVLQAMILTEKDKMLLTPTYHAFHMYVPFQDATSLPLTVADDTAYTLGETTIVGISASAARAKDGKLYLSLVNTNPGKPADVVVNVSGKQLAAATGRVLTATAMDAHNTFQNPQAIKPAPFSAKANGGKLTVTVPAKAVVVVALEG</sequence>
<feature type="signal peptide" evidence="8">
    <location>
        <begin position="1"/>
        <end position="23"/>
    </location>
</feature>
<keyword evidence="6" id="KW-0119">Carbohydrate metabolism</keyword>
<dbReference type="EC" id="3.2.1.55" evidence="4"/>
<keyword evidence="11" id="KW-1185">Reference proteome</keyword>
<evidence type="ECO:0000313" key="10">
    <source>
        <dbReference type="EMBL" id="NHZ88515.1"/>
    </source>
</evidence>
<dbReference type="Gene3D" id="3.20.20.80">
    <property type="entry name" value="Glycosidases"/>
    <property type="match status" value="1"/>
</dbReference>
<name>A0ABX0NP17_9BURK</name>
<dbReference type="Pfam" id="PF06964">
    <property type="entry name" value="Alpha-L-AF_C"/>
    <property type="match status" value="1"/>
</dbReference>
<comment type="caution">
    <text evidence="10">The sequence shown here is derived from an EMBL/GenBank/DDBJ whole genome shotgun (WGS) entry which is preliminary data.</text>
</comment>
<dbReference type="Proteomes" id="UP000609726">
    <property type="component" value="Unassembled WGS sequence"/>
</dbReference>
<comment type="subunit">
    <text evidence="3">Homohexamer; trimer of dimers.</text>
</comment>
<dbReference type="RefSeq" id="WP_166871335.1">
    <property type="nucleotide sequence ID" value="NZ_WHJH01000004.1"/>
</dbReference>
<comment type="similarity">
    <text evidence="2">Belongs to the glycosyl hydrolase 51 family.</text>
</comment>
<evidence type="ECO:0000256" key="8">
    <source>
        <dbReference type="SAM" id="SignalP"/>
    </source>
</evidence>
<evidence type="ECO:0000256" key="6">
    <source>
        <dbReference type="ARBA" id="ARBA00023277"/>
    </source>
</evidence>
<evidence type="ECO:0000256" key="5">
    <source>
        <dbReference type="ARBA" id="ARBA00022801"/>
    </source>
</evidence>
<protein>
    <recommendedName>
        <fullName evidence="4">non-reducing end alpha-L-arabinofuranosidase</fullName>
        <ecNumber evidence="4">3.2.1.55</ecNumber>
    </recommendedName>
</protein>
<gene>
    <name evidence="10" type="ORF">F2P45_05680</name>
</gene>
<dbReference type="EMBL" id="WHJH01000004">
    <property type="protein sequence ID" value="NHZ88515.1"/>
    <property type="molecule type" value="Genomic_DNA"/>
</dbReference>
<feature type="domain" description="Alpha-L-arabinofuranosidase C-terminal" evidence="9">
    <location>
        <begin position="318"/>
        <end position="508"/>
    </location>
</feature>
<comment type="catalytic activity">
    <reaction evidence="1">
        <text>Hydrolysis of terminal non-reducing alpha-L-arabinofuranoside residues in alpha-L-arabinosides.</text>
        <dbReference type="EC" id="3.2.1.55"/>
    </reaction>
</comment>
<evidence type="ECO:0000256" key="1">
    <source>
        <dbReference type="ARBA" id="ARBA00001462"/>
    </source>
</evidence>
<dbReference type="SMART" id="SM00813">
    <property type="entry name" value="Alpha-L-AF_C"/>
    <property type="match status" value="1"/>
</dbReference>
<keyword evidence="5" id="KW-0378">Hydrolase</keyword>
<evidence type="ECO:0000256" key="3">
    <source>
        <dbReference type="ARBA" id="ARBA00011165"/>
    </source>
</evidence>
<accession>A0ABX0NP17</accession>
<dbReference type="InterPro" id="IPR010720">
    <property type="entry name" value="Alpha-L-AF_C"/>
</dbReference>
<dbReference type="Pfam" id="PF22848">
    <property type="entry name" value="ASD1_dom"/>
    <property type="match status" value="1"/>
</dbReference>
<dbReference type="SUPFAM" id="SSF51011">
    <property type="entry name" value="Glycosyl hydrolase domain"/>
    <property type="match status" value="1"/>
</dbReference>
<keyword evidence="7" id="KW-0326">Glycosidase</keyword>
<proteinExistence type="inferred from homology"/>
<dbReference type="Gene3D" id="2.60.40.1180">
    <property type="entry name" value="Golgi alpha-mannosidase II"/>
    <property type="match status" value="1"/>
</dbReference>
<dbReference type="SUPFAM" id="SSF51445">
    <property type="entry name" value="(Trans)glycosidases"/>
    <property type="match status" value="1"/>
</dbReference>
<evidence type="ECO:0000256" key="7">
    <source>
        <dbReference type="ARBA" id="ARBA00023295"/>
    </source>
</evidence>
<evidence type="ECO:0000259" key="9">
    <source>
        <dbReference type="SMART" id="SM00813"/>
    </source>
</evidence>
<dbReference type="InterPro" id="IPR017853">
    <property type="entry name" value="GH"/>
</dbReference>
<evidence type="ECO:0000256" key="4">
    <source>
        <dbReference type="ARBA" id="ARBA00012670"/>
    </source>
</evidence>
<evidence type="ECO:0000256" key="2">
    <source>
        <dbReference type="ARBA" id="ARBA00007186"/>
    </source>
</evidence>
<dbReference type="InterPro" id="IPR055235">
    <property type="entry name" value="ASD1_cat"/>
</dbReference>
<dbReference type="PANTHER" id="PTHR43576:SF2">
    <property type="entry name" value="INTRACELLULAR EXO-ALPHA-L-ARABINOFURANOSIDASE 2"/>
    <property type="match status" value="1"/>
</dbReference>
<dbReference type="PANTHER" id="PTHR43576">
    <property type="entry name" value="ALPHA-L-ARABINOFURANOSIDASE C-RELATED"/>
    <property type="match status" value="1"/>
</dbReference>